<dbReference type="EMBL" id="CP000513">
    <property type="protein sequence ID" value="ABQ14206.1"/>
    <property type="molecule type" value="Genomic_DNA"/>
</dbReference>
<dbReference type="AlphaFoldDB" id="A5EUW1"/>
<dbReference type="KEGG" id="dno:DNO_0790"/>
<accession>A5EUW1</accession>
<evidence type="ECO:0000313" key="2">
    <source>
        <dbReference type="Proteomes" id="UP000000248"/>
    </source>
</evidence>
<keyword evidence="2" id="KW-1185">Reference proteome</keyword>
<protein>
    <submittedName>
        <fullName evidence="1">Uncharacterized protein</fullName>
    </submittedName>
</protein>
<dbReference type="STRING" id="246195.DNO_0790"/>
<sequence length="60" mass="7044">MKLCMTFNKTGGFSYLKKHSIILAAEKQLTHIIFIRKIIEIIEMLAHLFIDVKRNEILLN</sequence>
<reference evidence="1 2" key="1">
    <citation type="journal article" date="2007" name="Nat. Biotechnol.">
        <title>Genome sequence and identification of candidate vaccine antigens from the animal pathogen Dichelobacter nodosus.</title>
        <authorList>
            <person name="Myers G.S."/>
            <person name="Parker D."/>
            <person name="Al-Hasani K."/>
            <person name="Kennan R.M."/>
            <person name="Seemann T."/>
            <person name="Ren Q."/>
            <person name="Badger J.H."/>
            <person name="Selengut J.D."/>
            <person name="Deboy R.T."/>
            <person name="Tettelin H."/>
            <person name="Boyce J.D."/>
            <person name="McCarl V.P."/>
            <person name="Han X."/>
            <person name="Nelson W.C."/>
            <person name="Madupu R."/>
            <person name="Mohamoud Y."/>
            <person name="Holley T."/>
            <person name="Fedorova N."/>
            <person name="Khouri H."/>
            <person name="Bottomley S.P."/>
            <person name="Whittington R.J."/>
            <person name="Adler B."/>
            <person name="Songer J.G."/>
            <person name="Rood J.I."/>
            <person name="Paulsen I.T."/>
        </authorList>
    </citation>
    <scope>NUCLEOTIDE SEQUENCE [LARGE SCALE GENOMIC DNA]</scope>
    <source>
        <strain evidence="1 2">VCS1703A</strain>
    </source>
</reference>
<evidence type="ECO:0000313" key="1">
    <source>
        <dbReference type="EMBL" id="ABQ14206.1"/>
    </source>
</evidence>
<dbReference type="RefSeq" id="WP_012031115.1">
    <property type="nucleotide sequence ID" value="NC_009446.1"/>
</dbReference>
<dbReference type="HOGENOM" id="CLU_2933950_0_0_6"/>
<organism evidence="1 2">
    <name type="scientific">Dichelobacter nodosus (strain VCS1703A)</name>
    <dbReference type="NCBI Taxonomy" id="246195"/>
    <lineage>
        <taxon>Bacteria</taxon>
        <taxon>Pseudomonadati</taxon>
        <taxon>Pseudomonadota</taxon>
        <taxon>Gammaproteobacteria</taxon>
        <taxon>Cardiobacteriales</taxon>
        <taxon>Cardiobacteriaceae</taxon>
        <taxon>Dichelobacter</taxon>
    </lineage>
</organism>
<dbReference type="Proteomes" id="UP000000248">
    <property type="component" value="Chromosome"/>
</dbReference>
<gene>
    <name evidence="1" type="ordered locus">DNO_0790</name>
</gene>
<name>A5EUW1_DICNV</name>
<proteinExistence type="predicted"/>